<evidence type="ECO:0000313" key="2">
    <source>
        <dbReference type="Proteomes" id="UP000593802"/>
    </source>
</evidence>
<accession>A0A7I8DBQ6</accession>
<dbReference type="Proteomes" id="UP000593802">
    <property type="component" value="Chromosome"/>
</dbReference>
<reference evidence="1 2" key="1">
    <citation type="submission" date="2020-08" db="EMBL/GenBank/DDBJ databases">
        <title>Complete Genome Sequence of Effusibacillus dendaii Strain skT53, Isolated from Farmland soil.</title>
        <authorList>
            <person name="Konishi T."/>
            <person name="Kawasaki H."/>
        </authorList>
    </citation>
    <scope>NUCLEOTIDE SEQUENCE [LARGE SCALE GENOMIC DNA]</scope>
    <source>
        <strain evidence="2">skT53</strain>
    </source>
</reference>
<proteinExistence type="predicted"/>
<organism evidence="1 2">
    <name type="scientific">Effusibacillus dendaii</name>
    <dbReference type="NCBI Taxonomy" id="2743772"/>
    <lineage>
        <taxon>Bacteria</taxon>
        <taxon>Bacillati</taxon>
        <taxon>Bacillota</taxon>
        <taxon>Bacilli</taxon>
        <taxon>Bacillales</taxon>
        <taxon>Alicyclobacillaceae</taxon>
        <taxon>Effusibacillus</taxon>
    </lineage>
</organism>
<gene>
    <name evidence="1" type="ORF">skT53_09350</name>
</gene>
<evidence type="ECO:0000313" key="1">
    <source>
        <dbReference type="EMBL" id="BCJ85950.1"/>
    </source>
</evidence>
<dbReference type="KEGG" id="eff:skT53_09350"/>
<name>A0A7I8DBQ6_9BACL</name>
<dbReference type="EMBL" id="AP023366">
    <property type="protein sequence ID" value="BCJ85950.1"/>
    <property type="molecule type" value="Genomic_DNA"/>
</dbReference>
<protein>
    <submittedName>
        <fullName evidence="1">Uncharacterized protein</fullName>
    </submittedName>
</protein>
<sequence length="91" mass="10703">MFTAEGIQSFYSRQYNIRHKKAQSFSCTKKTDIAWLMPEFPQIHSDGHIIFVAFFLVPVLKIFQIDLPSLHFYVFRRKFAYDDGLVLLVAI</sequence>
<dbReference type="AlphaFoldDB" id="A0A7I8DBQ6"/>
<keyword evidence="2" id="KW-1185">Reference proteome</keyword>